<dbReference type="GeneID" id="101851177"/>
<evidence type="ECO:0000256" key="1">
    <source>
        <dbReference type="SAM" id="SignalP"/>
    </source>
</evidence>
<evidence type="ECO:0000313" key="2">
    <source>
        <dbReference type="Proteomes" id="UP000694888"/>
    </source>
</evidence>
<protein>
    <submittedName>
        <fullName evidence="3">Uncharacterized protein LOC101851177</fullName>
    </submittedName>
</protein>
<dbReference type="Proteomes" id="UP000694888">
    <property type="component" value="Unplaced"/>
</dbReference>
<sequence length="113" mass="12518">MKGVFMCAFLLASLFTCAVSKGEEIECLRHPLLSAYSSYFNRVIHFCQTPVPLIRRLLTVGQDLVLGCYTCVCTVDGVHCCRDRPQPCGGGTVEMRPRQRQAHSSLPAVVPQM</sequence>
<feature type="chain" id="PRO_5046489842" evidence="1">
    <location>
        <begin position="23"/>
        <end position="113"/>
    </location>
</feature>
<accession>A0ABM0JGD9</accession>
<dbReference type="RefSeq" id="XP_005093108.1">
    <property type="nucleotide sequence ID" value="XM_005093051.3"/>
</dbReference>
<proteinExistence type="predicted"/>
<gene>
    <name evidence="3" type="primary">LOC101851177</name>
</gene>
<keyword evidence="1" id="KW-0732">Signal</keyword>
<keyword evidence="2" id="KW-1185">Reference proteome</keyword>
<reference evidence="3" key="1">
    <citation type="submission" date="2025-08" db="UniProtKB">
        <authorList>
            <consortium name="RefSeq"/>
        </authorList>
    </citation>
    <scope>IDENTIFICATION</scope>
</reference>
<organism evidence="2 3">
    <name type="scientific">Aplysia californica</name>
    <name type="common">California sea hare</name>
    <dbReference type="NCBI Taxonomy" id="6500"/>
    <lineage>
        <taxon>Eukaryota</taxon>
        <taxon>Metazoa</taxon>
        <taxon>Spiralia</taxon>
        <taxon>Lophotrochozoa</taxon>
        <taxon>Mollusca</taxon>
        <taxon>Gastropoda</taxon>
        <taxon>Heterobranchia</taxon>
        <taxon>Euthyneura</taxon>
        <taxon>Tectipleura</taxon>
        <taxon>Aplysiida</taxon>
        <taxon>Aplysioidea</taxon>
        <taxon>Aplysiidae</taxon>
        <taxon>Aplysia</taxon>
    </lineage>
</organism>
<evidence type="ECO:0000313" key="3">
    <source>
        <dbReference type="RefSeq" id="XP_005093108.1"/>
    </source>
</evidence>
<feature type="signal peptide" evidence="1">
    <location>
        <begin position="1"/>
        <end position="22"/>
    </location>
</feature>
<name>A0ABM0JGD9_APLCA</name>